<sequence length="365" mass="41263">MKIGFFTDSYFPEIDGVTYTIKLWREELERNGHEVYVIYPDGDYEPGDREIPVRSLPNPFYAGYRIPLTKRTSTLPDLDVVHCHGPAPIGLLGRYYAWKRDLPTIYTHHTPLEEYFHQSIKLESAAAALSAAYVPAENAFLRSFDIVTASTERIDREVEHVQLPVGIDMDFFQPTAEDWYPDRTVIGYSGRLSMEKNVNELLRAAEELPEYDFVIVGEGPYRDSLERNAPDNVELREFLPREDLPAFYSSIDTFVTASTADTLGLSTLEANACGTPVAATDAPPFDRTIGPDNGERFEYGDLDSMVEAIETSLATEYETRAAVERYSVEYTMTNLEQLYQDVPLSTDEAATDVESPWGLPDEERS</sequence>
<dbReference type="AlphaFoldDB" id="L9XTG7"/>
<evidence type="ECO:0000259" key="2">
    <source>
        <dbReference type="Pfam" id="PF13439"/>
    </source>
</evidence>
<dbReference type="PATRIC" id="fig|1227496.3.peg.3590"/>
<proteinExistence type="predicted"/>
<keyword evidence="4" id="KW-1185">Reference proteome</keyword>
<evidence type="ECO:0000313" key="3">
    <source>
        <dbReference type="EMBL" id="ELY63928.1"/>
    </source>
</evidence>
<evidence type="ECO:0000259" key="1">
    <source>
        <dbReference type="Pfam" id="PF00534"/>
    </source>
</evidence>
<reference evidence="3 4" key="1">
    <citation type="journal article" date="2014" name="PLoS Genet.">
        <title>Phylogenetically driven sequencing of extremely halophilic archaea reveals strategies for static and dynamic osmo-response.</title>
        <authorList>
            <person name="Becker E.A."/>
            <person name="Seitzer P.M."/>
            <person name="Tritt A."/>
            <person name="Larsen D."/>
            <person name="Krusor M."/>
            <person name="Yao A.I."/>
            <person name="Wu D."/>
            <person name="Madern D."/>
            <person name="Eisen J.A."/>
            <person name="Darling A.E."/>
            <person name="Facciotti M.T."/>
        </authorList>
    </citation>
    <scope>NUCLEOTIDE SEQUENCE [LARGE SCALE GENOMIC DNA]</scope>
    <source>
        <strain evidence="3 4">JCM 10478</strain>
    </source>
</reference>
<feature type="domain" description="Glycosyl transferase family 1" evidence="1">
    <location>
        <begin position="177"/>
        <end position="326"/>
    </location>
</feature>
<dbReference type="SUPFAM" id="SSF53756">
    <property type="entry name" value="UDP-Glycosyltransferase/glycogen phosphorylase"/>
    <property type="match status" value="1"/>
</dbReference>
<name>L9XTG7_9EURY</name>
<dbReference type="PANTHER" id="PTHR45947">
    <property type="entry name" value="SULFOQUINOVOSYL TRANSFERASE SQD2"/>
    <property type="match status" value="1"/>
</dbReference>
<gene>
    <name evidence="3" type="ORF">C489_17812</name>
</gene>
<dbReference type="InterPro" id="IPR001296">
    <property type="entry name" value="Glyco_trans_1"/>
</dbReference>
<organism evidence="3 4">
    <name type="scientific">Natrinema versiforme JCM 10478</name>
    <dbReference type="NCBI Taxonomy" id="1227496"/>
    <lineage>
        <taxon>Archaea</taxon>
        <taxon>Methanobacteriati</taxon>
        <taxon>Methanobacteriota</taxon>
        <taxon>Stenosarchaea group</taxon>
        <taxon>Halobacteria</taxon>
        <taxon>Halobacteriales</taxon>
        <taxon>Natrialbaceae</taxon>
        <taxon>Natrinema</taxon>
    </lineage>
</organism>
<dbReference type="PANTHER" id="PTHR45947:SF3">
    <property type="entry name" value="SULFOQUINOVOSYL TRANSFERASE SQD2"/>
    <property type="match status" value="1"/>
</dbReference>
<dbReference type="Gene3D" id="3.40.50.2000">
    <property type="entry name" value="Glycogen Phosphorylase B"/>
    <property type="match status" value="2"/>
</dbReference>
<dbReference type="InterPro" id="IPR028098">
    <property type="entry name" value="Glyco_trans_4-like_N"/>
</dbReference>
<dbReference type="EMBL" id="AOID01000053">
    <property type="protein sequence ID" value="ELY63928.1"/>
    <property type="molecule type" value="Genomic_DNA"/>
</dbReference>
<keyword evidence="3" id="KW-0808">Transferase</keyword>
<comment type="caution">
    <text evidence="3">The sequence shown here is derived from an EMBL/GenBank/DDBJ whole genome shotgun (WGS) entry which is preliminary data.</text>
</comment>
<dbReference type="OrthoDB" id="238665at2157"/>
<evidence type="ECO:0000313" key="4">
    <source>
        <dbReference type="Proteomes" id="UP000011632"/>
    </source>
</evidence>
<dbReference type="Pfam" id="PF13439">
    <property type="entry name" value="Glyco_transf_4"/>
    <property type="match status" value="1"/>
</dbReference>
<dbReference type="STRING" id="1227496.C489_17812"/>
<dbReference type="GO" id="GO:0016757">
    <property type="term" value="F:glycosyltransferase activity"/>
    <property type="evidence" value="ECO:0007669"/>
    <property type="project" value="InterPro"/>
</dbReference>
<feature type="domain" description="Glycosyltransferase subfamily 4-like N-terminal" evidence="2">
    <location>
        <begin position="15"/>
        <end position="161"/>
    </location>
</feature>
<dbReference type="RefSeq" id="WP_006432664.1">
    <property type="nucleotide sequence ID" value="NZ_AOID01000053.1"/>
</dbReference>
<dbReference type="Proteomes" id="UP000011632">
    <property type="component" value="Unassembled WGS sequence"/>
</dbReference>
<accession>L9XTG7</accession>
<dbReference type="Pfam" id="PF00534">
    <property type="entry name" value="Glycos_transf_1"/>
    <property type="match status" value="1"/>
</dbReference>
<protein>
    <submittedName>
        <fullName evidence="3">Glycosyl transferase group 1</fullName>
    </submittedName>
</protein>
<dbReference type="InterPro" id="IPR050194">
    <property type="entry name" value="Glycosyltransferase_grp1"/>
</dbReference>